<dbReference type="Gene3D" id="3.40.800.20">
    <property type="entry name" value="Histone deacetylase domain"/>
    <property type="match status" value="1"/>
</dbReference>
<dbReference type="PRINTS" id="PR01270">
    <property type="entry name" value="HDASUPER"/>
</dbReference>
<evidence type="ECO:0000313" key="3">
    <source>
        <dbReference type="EMBL" id="MBB3018804.1"/>
    </source>
</evidence>
<dbReference type="AlphaFoldDB" id="A0A7W4VKD4"/>
<evidence type="ECO:0000259" key="2">
    <source>
        <dbReference type="Pfam" id="PF00850"/>
    </source>
</evidence>
<feature type="domain" description="Histone deacetylase" evidence="2">
    <location>
        <begin position="20"/>
        <end position="305"/>
    </location>
</feature>
<name>A0A7W4VKD4_9HYPH</name>
<dbReference type="InterPro" id="IPR037138">
    <property type="entry name" value="His_deacetylse_dom_sf"/>
</dbReference>
<dbReference type="GO" id="GO:0004407">
    <property type="term" value="F:histone deacetylase activity"/>
    <property type="evidence" value="ECO:0007669"/>
    <property type="project" value="TreeGrafter"/>
</dbReference>
<dbReference type="CDD" id="cd11599">
    <property type="entry name" value="HDAC_classII_2"/>
    <property type="match status" value="1"/>
</dbReference>
<dbReference type="GO" id="GO:0040029">
    <property type="term" value="P:epigenetic regulation of gene expression"/>
    <property type="evidence" value="ECO:0007669"/>
    <property type="project" value="TreeGrafter"/>
</dbReference>
<dbReference type="InterPro" id="IPR023696">
    <property type="entry name" value="Ureohydrolase_dom_sf"/>
</dbReference>
<gene>
    <name evidence="3" type="ORF">FHR70_001858</name>
</gene>
<accession>A0A7W4VKD4</accession>
<comment type="similarity">
    <text evidence="1">Belongs to the histone deacetylase family.</text>
</comment>
<dbReference type="EMBL" id="JACHWB010000002">
    <property type="protein sequence ID" value="MBB3018804.1"/>
    <property type="molecule type" value="Genomic_DNA"/>
</dbReference>
<comment type="caution">
    <text evidence="3">The sequence shown here is derived from an EMBL/GenBank/DDBJ whole genome shotgun (WGS) entry which is preliminary data.</text>
</comment>
<dbReference type="PANTHER" id="PTHR10625">
    <property type="entry name" value="HISTONE DEACETYLASE HDAC1-RELATED"/>
    <property type="match status" value="1"/>
</dbReference>
<proteinExistence type="inferred from homology"/>
<organism evidence="3 4">
    <name type="scientific">Microvirga lupini</name>
    <dbReference type="NCBI Taxonomy" id="420324"/>
    <lineage>
        <taxon>Bacteria</taxon>
        <taxon>Pseudomonadati</taxon>
        <taxon>Pseudomonadota</taxon>
        <taxon>Alphaproteobacteria</taxon>
        <taxon>Hyphomicrobiales</taxon>
        <taxon>Methylobacteriaceae</taxon>
        <taxon>Microvirga</taxon>
    </lineage>
</organism>
<keyword evidence="4" id="KW-1185">Reference proteome</keyword>
<dbReference type="SUPFAM" id="SSF52768">
    <property type="entry name" value="Arginase/deacetylase"/>
    <property type="match status" value="1"/>
</dbReference>
<dbReference type="InterPro" id="IPR023801">
    <property type="entry name" value="His_deacetylse_dom"/>
</dbReference>
<protein>
    <submittedName>
        <fullName evidence="3">Acetoin utilization deacetylase AcuC-like enzyme</fullName>
    </submittedName>
</protein>
<dbReference type="InterPro" id="IPR000286">
    <property type="entry name" value="HDACs"/>
</dbReference>
<sequence>MSTLYITHAACLDHQTPFGHPERPDRIRAIERALEKERFTSLIREQAPMAEMESLALAHPEDYILRLRDISPREGLVRIDEDTVMSPGTYEAALRGAGGAVLAVDEVMTGKVRNAFVAMRPPGHHAERVRAMGFCFFNNAAIAARHAQKKHGAERVAIFDWDVHHGNGTQDIFWSDKTVLYCSTHEAPLYPGTGALSETGDYGTIVNAPLSAGDGSEAFREAVDTVIAPRIHDFAPDLIIISAGFDAHWRDPLASLNLTESDFAWATQKLMDLADRHCGQRIVSVLEGGYDLEGLAKSTAFHLDALMGRETGT</sequence>
<dbReference type="PANTHER" id="PTHR10625:SF10">
    <property type="entry name" value="HISTONE DEACETYLASE HDAC1"/>
    <property type="match status" value="1"/>
</dbReference>
<dbReference type="Proteomes" id="UP000532010">
    <property type="component" value="Unassembled WGS sequence"/>
</dbReference>
<evidence type="ECO:0000313" key="4">
    <source>
        <dbReference type="Proteomes" id="UP000532010"/>
    </source>
</evidence>
<reference evidence="3 4" key="1">
    <citation type="submission" date="2020-08" db="EMBL/GenBank/DDBJ databases">
        <title>The Agave Microbiome: Exploring the role of microbial communities in plant adaptations to desert environments.</title>
        <authorList>
            <person name="Partida-Martinez L.P."/>
        </authorList>
    </citation>
    <scope>NUCLEOTIDE SEQUENCE [LARGE SCALE GENOMIC DNA]</scope>
    <source>
        <strain evidence="3 4">AT3.9</strain>
    </source>
</reference>
<dbReference type="RefSeq" id="WP_183449350.1">
    <property type="nucleotide sequence ID" value="NZ_JACHWB010000002.1"/>
</dbReference>
<dbReference type="Pfam" id="PF00850">
    <property type="entry name" value="Hist_deacetyl"/>
    <property type="match status" value="1"/>
</dbReference>
<evidence type="ECO:0000256" key="1">
    <source>
        <dbReference type="ARBA" id="ARBA00005947"/>
    </source>
</evidence>